<comment type="caution">
    <text evidence="8">The sequence shown here is derived from an EMBL/GenBank/DDBJ whole genome shotgun (WGS) entry which is preliminary data.</text>
</comment>
<dbReference type="Proteomes" id="UP000757435">
    <property type="component" value="Unassembled WGS sequence"/>
</dbReference>
<sequence>MLGQSALTKASSSTSDGRIFVYEVAGLRQNEQTDKNSYAVRSSSTVLIQVPYSRMNNEMRRITRLGGRIVDIRPLSEPEPSADI</sequence>
<evidence type="ECO:0000256" key="6">
    <source>
        <dbReference type="PROSITE-ProRule" id="PRU00771"/>
    </source>
</evidence>
<keyword evidence="4" id="KW-0793">Thylakoid</keyword>
<keyword evidence="5" id="KW-0472">Membrane</keyword>
<evidence type="ECO:0000256" key="1">
    <source>
        <dbReference type="ARBA" id="ARBA00004445"/>
    </source>
</evidence>
<accession>A0A951Q9G1</accession>
<dbReference type="Pfam" id="PF01383">
    <property type="entry name" value="CpcD"/>
    <property type="match status" value="1"/>
</dbReference>
<reference evidence="8" key="2">
    <citation type="journal article" date="2022" name="Microbiol. Resour. Announc.">
        <title>Metagenome Sequencing to Explore Phylogenomics of Terrestrial Cyanobacteria.</title>
        <authorList>
            <person name="Ward R.D."/>
            <person name="Stajich J.E."/>
            <person name="Johansen J.R."/>
            <person name="Huntemann M."/>
            <person name="Clum A."/>
            <person name="Foster B."/>
            <person name="Foster B."/>
            <person name="Roux S."/>
            <person name="Palaniappan K."/>
            <person name="Varghese N."/>
            <person name="Mukherjee S."/>
            <person name="Reddy T.B.K."/>
            <person name="Daum C."/>
            <person name="Copeland A."/>
            <person name="Chen I.A."/>
            <person name="Ivanova N.N."/>
            <person name="Kyrpides N.C."/>
            <person name="Shapiro N."/>
            <person name="Eloe-Fadrosh E.A."/>
            <person name="Pietrasiak N."/>
        </authorList>
    </citation>
    <scope>NUCLEOTIDE SEQUENCE</scope>
    <source>
        <strain evidence="8">UHER 2000/2452</strain>
    </source>
</reference>
<evidence type="ECO:0000313" key="8">
    <source>
        <dbReference type="EMBL" id="MBW4658631.1"/>
    </source>
</evidence>
<dbReference type="EMBL" id="JAHHHD010000006">
    <property type="protein sequence ID" value="MBW4658631.1"/>
    <property type="molecule type" value="Genomic_DNA"/>
</dbReference>
<gene>
    <name evidence="8" type="ORF">KME15_08155</name>
</gene>
<name>A0A951Q9G1_9CYAN</name>
<dbReference type="GO" id="GO:0030089">
    <property type="term" value="C:phycobilisome"/>
    <property type="evidence" value="ECO:0007669"/>
    <property type="project" value="UniProtKB-UniRule"/>
</dbReference>
<evidence type="ECO:0000256" key="5">
    <source>
        <dbReference type="ARBA" id="ARBA00023136"/>
    </source>
</evidence>
<evidence type="ECO:0000313" key="9">
    <source>
        <dbReference type="Proteomes" id="UP000757435"/>
    </source>
</evidence>
<keyword evidence="3 6" id="KW-0605">Phycobilisome</keyword>
<organism evidence="8 9">
    <name type="scientific">Drouetiella hepatica Uher 2000/2452</name>
    <dbReference type="NCBI Taxonomy" id="904376"/>
    <lineage>
        <taxon>Bacteria</taxon>
        <taxon>Bacillati</taxon>
        <taxon>Cyanobacteriota</taxon>
        <taxon>Cyanophyceae</taxon>
        <taxon>Oculatellales</taxon>
        <taxon>Oculatellaceae</taxon>
        <taxon>Drouetiella</taxon>
    </lineage>
</organism>
<proteinExistence type="predicted"/>
<keyword evidence="2" id="KW-0042">Antenna complex</keyword>
<dbReference type="GO" id="GO:0031676">
    <property type="term" value="C:plasma membrane-derived thylakoid membrane"/>
    <property type="evidence" value="ECO:0007669"/>
    <property type="project" value="UniProtKB-SubCell"/>
</dbReference>
<comment type="subcellular location">
    <subcellularLocation>
        <location evidence="1">Cellular thylakoid membrane</location>
        <topology evidence="1">Peripheral membrane protein</topology>
        <orientation evidence="1">Cytoplasmic side</orientation>
    </subcellularLocation>
</comment>
<evidence type="ECO:0000256" key="4">
    <source>
        <dbReference type="ARBA" id="ARBA00023078"/>
    </source>
</evidence>
<reference evidence="8" key="1">
    <citation type="submission" date="2021-05" db="EMBL/GenBank/DDBJ databases">
        <authorList>
            <person name="Pietrasiak N."/>
            <person name="Ward R."/>
            <person name="Stajich J.E."/>
            <person name="Kurbessoian T."/>
        </authorList>
    </citation>
    <scope>NUCLEOTIDE SEQUENCE</scope>
    <source>
        <strain evidence="8">UHER 2000/2452</strain>
    </source>
</reference>
<dbReference type="SMART" id="SM01094">
    <property type="entry name" value="CpcD"/>
    <property type="match status" value="1"/>
</dbReference>
<protein>
    <submittedName>
        <fullName evidence="8">Phycobilisome linker polypeptide</fullName>
    </submittedName>
</protein>
<dbReference type="PROSITE" id="PS51441">
    <property type="entry name" value="CPCD_LIKE"/>
    <property type="match status" value="1"/>
</dbReference>
<dbReference type="InterPro" id="IPR008213">
    <property type="entry name" value="CpcD-like_dom"/>
</dbReference>
<dbReference type="AlphaFoldDB" id="A0A951Q9G1"/>
<feature type="domain" description="CpcD-like" evidence="7">
    <location>
        <begin position="17"/>
        <end position="75"/>
    </location>
</feature>
<evidence type="ECO:0000256" key="3">
    <source>
        <dbReference type="ARBA" id="ARBA00022738"/>
    </source>
</evidence>
<evidence type="ECO:0000259" key="7">
    <source>
        <dbReference type="PROSITE" id="PS51441"/>
    </source>
</evidence>
<evidence type="ECO:0000256" key="2">
    <source>
        <dbReference type="ARBA" id="ARBA00022549"/>
    </source>
</evidence>